<keyword evidence="3" id="KW-1185">Reference proteome</keyword>
<dbReference type="AlphaFoldDB" id="A0A151INE5"/>
<dbReference type="GO" id="GO:0046983">
    <property type="term" value="F:protein dimerization activity"/>
    <property type="evidence" value="ECO:0007669"/>
    <property type="project" value="InterPro"/>
</dbReference>
<organism evidence="2 3">
    <name type="scientific">Cyphomyrmex costatus</name>
    <dbReference type="NCBI Taxonomy" id="456900"/>
    <lineage>
        <taxon>Eukaryota</taxon>
        <taxon>Metazoa</taxon>
        <taxon>Ecdysozoa</taxon>
        <taxon>Arthropoda</taxon>
        <taxon>Hexapoda</taxon>
        <taxon>Insecta</taxon>
        <taxon>Pterygota</taxon>
        <taxon>Neoptera</taxon>
        <taxon>Endopterygota</taxon>
        <taxon>Hymenoptera</taxon>
        <taxon>Apocrita</taxon>
        <taxon>Aculeata</taxon>
        <taxon>Formicoidea</taxon>
        <taxon>Formicidae</taxon>
        <taxon>Myrmicinae</taxon>
        <taxon>Cyphomyrmex</taxon>
    </lineage>
</organism>
<proteinExistence type="predicted"/>
<sequence>MHPLILPYSSASVERVFSSVKLILTDRRNRLKTETLVGILHAKRAVNTCYDFVITKEHRALYNKSMYDHHNESSEDEEM</sequence>
<name>A0A151INE5_9HYME</name>
<dbReference type="Proteomes" id="UP000078542">
    <property type="component" value="Unassembled WGS sequence"/>
</dbReference>
<dbReference type="InterPro" id="IPR012337">
    <property type="entry name" value="RNaseH-like_sf"/>
</dbReference>
<dbReference type="EMBL" id="KQ976974">
    <property type="protein sequence ID" value="KYN06627.1"/>
    <property type="molecule type" value="Genomic_DNA"/>
</dbReference>
<dbReference type="InterPro" id="IPR008906">
    <property type="entry name" value="HATC_C_dom"/>
</dbReference>
<gene>
    <name evidence="2" type="ORF">ALC62_02421</name>
</gene>
<feature type="domain" description="HAT C-terminal dimerisation" evidence="1">
    <location>
        <begin position="4"/>
        <end position="40"/>
    </location>
</feature>
<reference evidence="2 3" key="1">
    <citation type="submission" date="2016-03" db="EMBL/GenBank/DDBJ databases">
        <title>Cyphomyrmex costatus WGS genome.</title>
        <authorList>
            <person name="Nygaard S."/>
            <person name="Hu H."/>
            <person name="Boomsma J."/>
            <person name="Zhang G."/>
        </authorList>
    </citation>
    <scope>NUCLEOTIDE SEQUENCE [LARGE SCALE GENOMIC DNA]</scope>
    <source>
        <strain evidence="2">MS0001</strain>
        <tissue evidence="2">Whole body</tissue>
    </source>
</reference>
<dbReference type="Pfam" id="PF05699">
    <property type="entry name" value="Dimer_Tnp_hAT"/>
    <property type="match status" value="1"/>
</dbReference>
<dbReference type="SUPFAM" id="SSF53098">
    <property type="entry name" value="Ribonuclease H-like"/>
    <property type="match status" value="1"/>
</dbReference>
<protein>
    <recommendedName>
        <fullName evidence="1">HAT C-terminal dimerisation domain-containing protein</fullName>
    </recommendedName>
</protein>
<evidence type="ECO:0000313" key="2">
    <source>
        <dbReference type="EMBL" id="KYN06627.1"/>
    </source>
</evidence>
<evidence type="ECO:0000259" key="1">
    <source>
        <dbReference type="Pfam" id="PF05699"/>
    </source>
</evidence>
<evidence type="ECO:0000313" key="3">
    <source>
        <dbReference type="Proteomes" id="UP000078542"/>
    </source>
</evidence>
<accession>A0A151INE5</accession>